<dbReference type="PROSITE" id="PS51186">
    <property type="entry name" value="GNAT"/>
    <property type="match status" value="1"/>
</dbReference>
<dbReference type="GO" id="GO:0008999">
    <property type="term" value="F:protein-N-terminal-alanine acetyltransferase activity"/>
    <property type="evidence" value="ECO:0007669"/>
    <property type="project" value="TreeGrafter"/>
</dbReference>
<evidence type="ECO:0000256" key="2">
    <source>
        <dbReference type="ARBA" id="ARBA00023315"/>
    </source>
</evidence>
<evidence type="ECO:0000313" key="5">
    <source>
        <dbReference type="EMBL" id="WTU74116.1"/>
    </source>
</evidence>
<name>A0AAU2JQW8_9ACTN</name>
<gene>
    <name evidence="5" type="ORF">OG327_12670</name>
</gene>
<evidence type="ECO:0000259" key="4">
    <source>
        <dbReference type="PROSITE" id="PS51186"/>
    </source>
</evidence>
<proteinExistence type="inferred from homology"/>
<reference evidence="5" key="1">
    <citation type="submission" date="2022-10" db="EMBL/GenBank/DDBJ databases">
        <title>The complete genomes of actinobacterial strains from the NBC collection.</title>
        <authorList>
            <person name="Joergensen T.S."/>
            <person name="Alvarez Arevalo M."/>
            <person name="Sterndorff E.B."/>
            <person name="Faurdal D."/>
            <person name="Vuksanovic O."/>
            <person name="Mourched A.-S."/>
            <person name="Charusanti P."/>
            <person name="Shaw S."/>
            <person name="Blin K."/>
            <person name="Weber T."/>
        </authorList>
    </citation>
    <scope>NUCLEOTIDE SEQUENCE</scope>
    <source>
        <strain evidence="5">NBC_00049</strain>
    </source>
</reference>
<dbReference type="InterPro" id="IPR051531">
    <property type="entry name" value="N-acetyltransferase"/>
</dbReference>
<accession>A0AAU2JQW8</accession>
<dbReference type="GO" id="GO:0005737">
    <property type="term" value="C:cytoplasm"/>
    <property type="evidence" value="ECO:0007669"/>
    <property type="project" value="TreeGrafter"/>
</dbReference>
<dbReference type="InterPro" id="IPR016181">
    <property type="entry name" value="Acyl_CoA_acyltransferase"/>
</dbReference>
<organism evidence="5">
    <name type="scientific">Streptomyces sp. NBC_00049</name>
    <dbReference type="NCBI Taxonomy" id="2903617"/>
    <lineage>
        <taxon>Bacteria</taxon>
        <taxon>Bacillati</taxon>
        <taxon>Actinomycetota</taxon>
        <taxon>Actinomycetes</taxon>
        <taxon>Kitasatosporales</taxon>
        <taxon>Streptomycetaceae</taxon>
        <taxon>Streptomyces</taxon>
    </lineage>
</organism>
<protein>
    <submittedName>
        <fullName evidence="5">GNAT family N-acetyltransferase</fullName>
    </submittedName>
</protein>
<evidence type="ECO:0000256" key="3">
    <source>
        <dbReference type="ARBA" id="ARBA00038502"/>
    </source>
</evidence>
<dbReference type="InterPro" id="IPR000182">
    <property type="entry name" value="GNAT_dom"/>
</dbReference>
<dbReference type="AlphaFoldDB" id="A0AAU2JQW8"/>
<dbReference type="PANTHER" id="PTHR43792">
    <property type="entry name" value="GNAT FAMILY, PUTATIVE (AFU_ORTHOLOGUE AFUA_3G00765)-RELATED-RELATED"/>
    <property type="match status" value="1"/>
</dbReference>
<feature type="domain" description="N-acetyltransferase" evidence="4">
    <location>
        <begin position="6"/>
        <end position="172"/>
    </location>
</feature>
<comment type="similarity">
    <text evidence="3">Belongs to the acetyltransferase family. RimJ subfamily.</text>
</comment>
<keyword evidence="2" id="KW-0012">Acyltransferase</keyword>
<dbReference type="Pfam" id="PF13302">
    <property type="entry name" value="Acetyltransf_3"/>
    <property type="match status" value="1"/>
</dbReference>
<dbReference type="SUPFAM" id="SSF55729">
    <property type="entry name" value="Acyl-CoA N-acyltransferases (Nat)"/>
    <property type="match status" value="1"/>
</dbReference>
<keyword evidence="1" id="KW-0808">Transferase</keyword>
<dbReference type="Gene3D" id="3.40.630.30">
    <property type="match status" value="1"/>
</dbReference>
<dbReference type="PANTHER" id="PTHR43792:SF8">
    <property type="entry name" value="[RIBOSOMAL PROTEIN US5]-ALANINE N-ACETYLTRANSFERASE"/>
    <property type="match status" value="1"/>
</dbReference>
<sequence>MIIDGVEMRGVARGDAQGLADTVTRNRAYMEPFEPVRPDAYFTEKGQLARIEGLLAEQDEGRMLPYVLVESATGAVVGAINLGSIALGPLRSGGVGYWVDRAWHGKGLATAALEEVCRVARDVAGLHRVEAGTLVDNTASQRVLAKAGFEEYGLAPRFLHINGAWRDHRLFQRLLHDDPPPL</sequence>
<dbReference type="EMBL" id="CP108264">
    <property type="protein sequence ID" value="WTU74116.1"/>
    <property type="molecule type" value="Genomic_DNA"/>
</dbReference>
<evidence type="ECO:0000256" key="1">
    <source>
        <dbReference type="ARBA" id="ARBA00022679"/>
    </source>
</evidence>